<accession>A0A1S4DPC2</accession>
<protein>
    <submittedName>
        <fullName evidence="1">Uncharacterized protein</fullName>
    </submittedName>
</protein>
<dbReference type="PANTHER" id="PTHR33240">
    <property type="entry name" value="OS08G0508500 PROTEIN"/>
    <property type="match status" value="1"/>
</dbReference>
<dbReference type="PaxDb" id="4097-A0A1S4DPC2"/>
<sequence>MSKNNFDRPIGPKEAPRLSEYNFGIDASAIVSAIRYIKDTKWPRPLQSDLTQRDPNLMCKYHDIHGHRMEDCRQLREEVARLFNNGHLREFLNDRAKIHFRNMDSNKQTKPEEPQHVINMIIGGFDIPRGSMLKRTKLFITREKRTRDYLPEGTLSFNEKDEEGIAQPHNYALIEGRGITQPTRSDRTAVRVLNGFNMACETTKGEIKLPVNVTGTIKADKFYVIEGDMRYNALLGRPYINNMRAIPSTLH</sequence>
<dbReference type="RefSeq" id="XP_016515268.1">
    <property type="nucleotide sequence ID" value="XM_016659782.1"/>
</dbReference>
<gene>
    <name evidence="1" type="primary">LOC107831985</name>
</gene>
<dbReference type="OrthoDB" id="2919534at2759"/>
<name>A0A1S4DPC2_TOBAC</name>
<proteinExistence type="predicted"/>
<dbReference type="KEGG" id="nta:107831985"/>
<organism evidence="1">
    <name type="scientific">Nicotiana tabacum</name>
    <name type="common">Common tobacco</name>
    <dbReference type="NCBI Taxonomy" id="4097"/>
    <lineage>
        <taxon>Eukaryota</taxon>
        <taxon>Viridiplantae</taxon>
        <taxon>Streptophyta</taxon>
        <taxon>Embryophyta</taxon>
        <taxon>Tracheophyta</taxon>
        <taxon>Spermatophyta</taxon>
        <taxon>Magnoliopsida</taxon>
        <taxon>eudicotyledons</taxon>
        <taxon>Gunneridae</taxon>
        <taxon>Pentapetalae</taxon>
        <taxon>asterids</taxon>
        <taxon>lamiids</taxon>
        <taxon>Solanales</taxon>
        <taxon>Solanaceae</taxon>
        <taxon>Nicotianoideae</taxon>
        <taxon>Nicotianeae</taxon>
        <taxon>Nicotiana</taxon>
    </lineage>
</organism>
<dbReference type="PANTHER" id="PTHR33240:SF8">
    <property type="entry name" value="OS03G0439900 PROTEIN"/>
    <property type="match status" value="1"/>
</dbReference>
<dbReference type="AlphaFoldDB" id="A0A1S4DPC2"/>
<reference evidence="1" key="1">
    <citation type="submission" date="2025-08" db="UniProtKB">
        <authorList>
            <consortium name="RefSeq"/>
        </authorList>
    </citation>
    <scope>IDENTIFICATION</scope>
</reference>
<evidence type="ECO:0000313" key="1">
    <source>
        <dbReference type="RefSeq" id="XP_016515268.1"/>
    </source>
</evidence>